<dbReference type="Pfam" id="PF06335">
    <property type="entry name" value="DUF1054"/>
    <property type="match status" value="1"/>
</dbReference>
<dbReference type="SUPFAM" id="SSF142913">
    <property type="entry name" value="YktB/PF0168-like"/>
    <property type="match status" value="1"/>
</dbReference>
<dbReference type="Proteomes" id="UP000286288">
    <property type="component" value="Unassembled WGS sequence"/>
</dbReference>
<dbReference type="EMBL" id="JARQDZ010000003">
    <property type="protein sequence ID" value="MDT2982596.1"/>
    <property type="molecule type" value="Genomic_DNA"/>
</dbReference>
<dbReference type="Proteomes" id="UP001253851">
    <property type="component" value="Unassembled WGS sequence"/>
</dbReference>
<dbReference type="InterPro" id="IPR053707">
    <property type="entry name" value="UPF0637_domain_sf"/>
</dbReference>
<sequence length="201" mass="23493">MLFTKQSFDAFSLETLDERMEKIRAEIQPIFQTIGETAIPLIEESCQEPFYLHIAQHRRRTVYPPAETWAGIGPNKRGYKMDAHFQIGINQAYVFVWLSVIDQPKNQATIAESWLAQKELFDQLPADFTLSPDHTKYDHYPIAMWPTYLERLKKVKKSELQIGKIFPKEMIEDVEMADILAVYQTLLPLYHARMTALKEEQ</sequence>
<reference evidence="2 3" key="1">
    <citation type="submission" date="2018-08" db="EMBL/GenBank/DDBJ databases">
        <title>A genome reference for cultivated species of the human gut microbiota.</title>
        <authorList>
            <person name="Zou Y."/>
            <person name="Xue W."/>
            <person name="Luo G."/>
        </authorList>
    </citation>
    <scope>NUCLEOTIDE SEQUENCE [LARGE SCALE GENOMIC DNA]</scope>
    <source>
        <strain evidence="2 3">AF48-16</strain>
    </source>
</reference>
<dbReference type="InterPro" id="IPR009403">
    <property type="entry name" value="UPF0637"/>
</dbReference>
<gene>
    <name evidence="2" type="ORF">DW084_01070</name>
    <name evidence="1" type="ORF">P7I34_07980</name>
</gene>
<accession>A0A415EYD4</accession>
<evidence type="ECO:0000313" key="2">
    <source>
        <dbReference type="EMBL" id="RHK08296.1"/>
    </source>
</evidence>
<evidence type="ECO:0000313" key="1">
    <source>
        <dbReference type="EMBL" id="MDT2982596.1"/>
    </source>
</evidence>
<protein>
    <submittedName>
        <fullName evidence="2">DUF1054 domain-containing protein</fullName>
    </submittedName>
</protein>
<dbReference type="Gene3D" id="3.30.930.20">
    <property type="entry name" value="Protein of unknown function DUF1054"/>
    <property type="match status" value="1"/>
</dbReference>
<organism evidence="2 3">
    <name type="scientific">Enterococcus casseliflavus</name>
    <name type="common">Enterococcus flavescens</name>
    <dbReference type="NCBI Taxonomy" id="37734"/>
    <lineage>
        <taxon>Bacteria</taxon>
        <taxon>Bacillati</taxon>
        <taxon>Bacillota</taxon>
        <taxon>Bacilli</taxon>
        <taxon>Lactobacillales</taxon>
        <taxon>Enterococcaceae</taxon>
        <taxon>Enterococcus</taxon>
    </lineage>
</organism>
<evidence type="ECO:0000313" key="3">
    <source>
        <dbReference type="Proteomes" id="UP000286288"/>
    </source>
</evidence>
<reference evidence="1 4" key="2">
    <citation type="submission" date="2023-03" db="EMBL/GenBank/DDBJ databases">
        <authorList>
            <person name="Shen W."/>
            <person name="Cai J."/>
        </authorList>
    </citation>
    <scope>NUCLEOTIDE SEQUENCE [LARGE SCALE GENOMIC DNA]</scope>
    <source>
        <strain evidence="1 4">B516</strain>
    </source>
</reference>
<dbReference type="PIRSF" id="PIRSF021332">
    <property type="entry name" value="DUF1054"/>
    <property type="match status" value="1"/>
</dbReference>
<comment type="caution">
    <text evidence="2">The sequence shown here is derived from an EMBL/GenBank/DDBJ whole genome shotgun (WGS) entry which is preliminary data.</text>
</comment>
<evidence type="ECO:0000313" key="4">
    <source>
        <dbReference type="Proteomes" id="UP001253851"/>
    </source>
</evidence>
<dbReference type="AlphaFoldDB" id="A0A415EYD4"/>
<proteinExistence type="predicted"/>
<name>A0A415EYD4_ENTCA</name>
<dbReference type="EMBL" id="QRMZ01000001">
    <property type="protein sequence ID" value="RHK08296.1"/>
    <property type="molecule type" value="Genomic_DNA"/>
</dbReference>
<dbReference type="RefSeq" id="WP_118215140.1">
    <property type="nucleotide sequence ID" value="NZ_CABGJK010000006.1"/>
</dbReference>